<dbReference type="InterPro" id="IPR011060">
    <property type="entry name" value="RibuloseP-bd_barrel"/>
</dbReference>
<dbReference type="PANTHER" id="PTHR42894:SF1">
    <property type="entry name" value="N-(5'-PHOSPHORIBOSYL)ANTHRANILATE ISOMERASE"/>
    <property type="match status" value="1"/>
</dbReference>
<dbReference type="EMBL" id="JAWMWH010000003">
    <property type="protein sequence ID" value="MEJ6401124.1"/>
    <property type="molecule type" value="Genomic_DNA"/>
</dbReference>
<dbReference type="Gene3D" id="3.20.20.70">
    <property type="entry name" value="Aldolase class I"/>
    <property type="match status" value="1"/>
</dbReference>
<evidence type="ECO:0000256" key="1">
    <source>
        <dbReference type="ARBA" id="ARBA00001164"/>
    </source>
</evidence>
<evidence type="ECO:0000256" key="6">
    <source>
        <dbReference type="ARBA" id="ARBA00022822"/>
    </source>
</evidence>
<evidence type="ECO:0000256" key="2">
    <source>
        <dbReference type="ARBA" id="ARBA00004664"/>
    </source>
</evidence>
<name>A0ABU8SMY8_9LACO</name>
<evidence type="ECO:0000313" key="11">
    <source>
        <dbReference type="EMBL" id="MEJ6401124.1"/>
    </source>
</evidence>
<reference evidence="11 12" key="1">
    <citation type="submission" date="2023-10" db="EMBL/GenBank/DDBJ databases">
        <title>Nicoliella lavandulae sp. nov. isolated from Lavandula angustifolia flowers.</title>
        <authorList>
            <person name="Alcantara C."/>
            <person name="Zuniga M."/>
            <person name="Landete J.M."/>
            <person name="Monedero V."/>
        </authorList>
    </citation>
    <scope>NUCLEOTIDE SEQUENCE [LARGE SCALE GENOMIC DNA]</scope>
    <source>
        <strain evidence="11 12">Es01</strain>
    </source>
</reference>
<keyword evidence="12" id="KW-1185">Reference proteome</keyword>
<evidence type="ECO:0000256" key="4">
    <source>
        <dbReference type="ARBA" id="ARBA00022272"/>
    </source>
</evidence>
<keyword evidence="8 9" id="KW-0413">Isomerase</keyword>
<protein>
    <recommendedName>
        <fullName evidence="4 9">N-(5'-phosphoribosyl)anthranilate isomerase</fullName>
        <shortName evidence="9">PRAI</shortName>
        <ecNumber evidence="3 9">5.3.1.24</ecNumber>
    </recommendedName>
</protein>
<proteinExistence type="inferred from homology"/>
<evidence type="ECO:0000259" key="10">
    <source>
        <dbReference type="Pfam" id="PF00697"/>
    </source>
</evidence>
<accession>A0ABU8SMY8</accession>
<gene>
    <name evidence="9" type="primary">trpF</name>
    <name evidence="11" type="ORF">R4146_08215</name>
</gene>
<dbReference type="InterPro" id="IPR013785">
    <property type="entry name" value="Aldolase_TIM"/>
</dbReference>
<evidence type="ECO:0000256" key="3">
    <source>
        <dbReference type="ARBA" id="ARBA00012572"/>
    </source>
</evidence>
<keyword evidence="5 9" id="KW-0028">Amino-acid biosynthesis</keyword>
<comment type="pathway">
    <text evidence="2 9">Amino-acid biosynthesis; L-tryptophan biosynthesis; L-tryptophan from chorismate: step 3/5.</text>
</comment>
<dbReference type="InterPro" id="IPR044643">
    <property type="entry name" value="TrpF_fam"/>
</dbReference>
<dbReference type="CDD" id="cd00405">
    <property type="entry name" value="PRAI"/>
    <property type="match status" value="1"/>
</dbReference>
<dbReference type="Pfam" id="PF00697">
    <property type="entry name" value="PRAI"/>
    <property type="match status" value="1"/>
</dbReference>
<evidence type="ECO:0000256" key="7">
    <source>
        <dbReference type="ARBA" id="ARBA00023141"/>
    </source>
</evidence>
<sequence length="193" mass="20952">MTQIKICGLQTPRDAAIINQSRPDFAGVVFAAGRHQVSPDQAKLIRQHVDAKIPLVGVFMNAPESMIKDLYDQHIIQIAQLHGDEDESMVRALQAHHIPVIKVFKPTDEKAKFTNAEMVMFDSGGGSGRTLDWQQIPSIDQPLALAGGLNPANVSKAIEIVQPTMVDVSSGVEVSGQKDLALITAMVTIAHRK</sequence>
<evidence type="ECO:0000313" key="12">
    <source>
        <dbReference type="Proteomes" id="UP001370590"/>
    </source>
</evidence>
<feature type="domain" description="N-(5'phosphoribosyl) anthranilate isomerase (PRAI)" evidence="10">
    <location>
        <begin position="4"/>
        <end position="187"/>
    </location>
</feature>
<organism evidence="11 12">
    <name type="scientific">Nicoliella lavandulae</name>
    <dbReference type="NCBI Taxonomy" id="3082954"/>
    <lineage>
        <taxon>Bacteria</taxon>
        <taxon>Bacillati</taxon>
        <taxon>Bacillota</taxon>
        <taxon>Bacilli</taxon>
        <taxon>Lactobacillales</taxon>
        <taxon>Lactobacillaceae</taxon>
        <taxon>Nicoliella</taxon>
    </lineage>
</organism>
<dbReference type="HAMAP" id="MF_00135">
    <property type="entry name" value="PRAI"/>
    <property type="match status" value="1"/>
</dbReference>
<dbReference type="EC" id="5.3.1.24" evidence="3 9"/>
<dbReference type="InterPro" id="IPR001240">
    <property type="entry name" value="PRAI_dom"/>
</dbReference>
<evidence type="ECO:0000256" key="5">
    <source>
        <dbReference type="ARBA" id="ARBA00022605"/>
    </source>
</evidence>
<dbReference type="RefSeq" id="WP_339960970.1">
    <property type="nucleotide sequence ID" value="NZ_JAWMWH010000003.1"/>
</dbReference>
<dbReference type="GO" id="GO:0016853">
    <property type="term" value="F:isomerase activity"/>
    <property type="evidence" value="ECO:0007669"/>
    <property type="project" value="UniProtKB-KW"/>
</dbReference>
<keyword evidence="6 9" id="KW-0822">Tryptophan biosynthesis</keyword>
<evidence type="ECO:0000256" key="8">
    <source>
        <dbReference type="ARBA" id="ARBA00023235"/>
    </source>
</evidence>
<keyword evidence="7 9" id="KW-0057">Aromatic amino acid biosynthesis</keyword>
<comment type="similarity">
    <text evidence="9">Belongs to the TrpF family.</text>
</comment>
<comment type="catalytic activity">
    <reaction evidence="1 9">
        <text>N-(5-phospho-beta-D-ribosyl)anthranilate = 1-(2-carboxyphenylamino)-1-deoxy-D-ribulose 5-phosphate</text>
        <dbReference type="Rhea" id="RHEA:21540"/>
        <dbReference type="ChEBI" id="CHEBI:18277"/>
        <dbReference type="ChEBI" id="CHEBI:58613"/>
        <dbReference type="EC" id="5.3.1.24"/>
    </reaction>
</comment>
<dbReference type="SUPFAM" id="SSF51366">
    <property type="entry name" value="Ribulose-phoshate binding barrel"/>
    <property type="match status" value="1"/>
</dbReference>
<evidence type="ECO:0000256" key="9">
    <source>
        <dbReference type="HAMAP-Rule" id="MF_00135"/>
    </source>
</evidence>
<dbReference type="PANTHER" id="PTHR42894">
    <property type="entry name" value="N-(5'-PHOSPHORIBOSYL)ANTHRANILATE ISOMERASE"/>
    <property type="match status" value="1"/>
</dbReference>
<comment type="caution">
    <text evidence="11">The sequence shown here is derived from an EMBL/GenBank/DDBJ whole genome shotgun (WGS) entry which is preliminary data.</text>
</comment>
<dbReference type="Proteomes" id="UP001370590">
    <property type="component" value="Unassembled WGS sequence"/>
</dbReference>